<dbReference type="Proteomes" id="UP000218387">
    <property type="component" value="Chromosome"/>
</dbReference>
<sequence>MTIAKMDYKKEYKDLYMPGKKPGRITVPEIAFMMVDGAGAPESPCYQNAVGVLYALSFGIKMQKMKDRPPEGYFEYVVPPLEGLWWCVSDNRDDWQWTSMIRQPEFVTSELYEAVLLESREKKPELDFETVRFQRFDEGDCVQIMHIGPYADEGRSFDELAAFMEAEGLARRPGWEQKHHEIYLSDPRRAKPERLKTVLRMPIAAV</sequence>
<dbReference type="SUPFAM" id="SSF55136">
    <property type="entry name" value="Probable bacterial effector-binding domain"/>
    <property type="match status" value="1"/>
</dbReference>
<organism evidence="2 3">
    <name type="scientific">Eubacterium maltosivorans</name>
    <dbReference type="NCBI Taxonomy" id="2041044"/>
    <lineage>
        <taxon>Bacteria</taxon>
        <taxon>Bacillati</taxon>
        <taxon>Bacillota</taxon>
        <taxon>Clostridia</taxon>
        <taxon>Eubacteriales</taxon>
        <taxon>Eubacteriaceae</taxon>
        <taxon>Eubacterium</taxon>
    </lineage>
</organism>
<feature type="domain" description="GyrI-like small molecule binding" evidence="1">
    <location>
        <begin position="26"/>
        <end position="203"/>
    </location>
</feature>
<keyword evidence="3" id="KW-1185">Reference proteome</keyword>
<dbReference type="Gene3D" id="3.20.80.10">
    <property type="entry name" value="Regulatory factor, effector binding domain"/>
    <property type="match status" value="1"/>
</dbReference>
<gene>
    <name evidence="2" type="ORF">CPZ25_014520</name>
</gene>
<dbReference type="PIRSF" id="PIRSF031644">
    <property type="entry name" value="UCP031644"/>
    <property type="match status" value="1"/>
</dbReference>
<proteinExistence type="predicted"/>
<accession>A0A4P9CA54</accession>
<protein>
    <submittedName>
        <fullName evidence="2">Transcriptional regulator</fullName>
    </submittedName>
</protein>
<dbReference type="InterPro" id="IPR011256">
    <property type="entry name" value="Reg_factor_effector_dom_sf"/>
</dbReference>
<dbReference type="InterPro" id="IPR029442">
    <property type="entry name" value="GyrI-like"/>
</dbReference>
<evidence type="ECO:0000259" key="1">
    <source>
        <dbReference type="Pfam" id="PF06445"/>
    </source>
</evidence>
<dbReference type="EMBL" id="CP029487">
    <property type="protein sequence ID" value="QCT72490.1"/>
    <property type="molecule type" value="Genomic_DNA"/>
</dbReference>
<evidence type="ECO:0000313" key="3">
    <source>
        <dbReference type="Proteomes" id="UP000218387"/>
    </source>
</evidence>
<name>A0A4P9CA54_EUBML</name>
<dbReference type="RefSeq" id="WP_096919081.1">
    <property type="nucleotide sequence ID" value="NZ_CP029487.1"/>
</dbReference>
<reference evidence="2 3" key="1">
    <citation type="submission" date="2018-05" db="EMBL/GenBank/DDBJ databases">
        <title>Genome comparison of Eubacterium sp.</title>
        <authorList>
            <person name="Feng Y."/>
            <person name="Sanchez-Andrea I."/>
            <person name="Stams A.J.M."/>
            <person name="De Vos W.M."/>
        </authorList>
    </citation>
    <scope>NUCLEOTIDE SEQUENCE [LARGE SCALE GENOMIC DNA]</scope>
    <source>
        <strain evidence="2 3">YI</strain>
    </source>
</reference>
<evidence type="ECO:0000313" key="2">
    <source>
        <dbReference type="EMBL" id="QCT72490.1"/>
    </source>
</evidence>
<dbReference type="AlphaFoldDB" id="A0A4P9CA54"/>
<dbReference type="InterPro" id="IPR008319">
    <property type="entry name" value="GyrI-like_CCH_Lin2189-like"/>
</dbReference>
<dbReference type="KEGG" id="emt:CPZ25_014520"/>
<dbReference type="Pfam" id="PF06445">
    <property type="entry name" value="GyrI-like"/>
    <property type="match status" value="1"/>
</dbReference>